<sequence length="591" mass="61820">MRWPPSHSLLRAAVTLRQWLRGSELAFILLAVAVGAMAGLTTAAQGWLAHAIQGLIYGVAANRLSALAEIHHPWKLLALPLGGLVLVLLGRVLARRAGATRTGAPIDVVEANALHGGRIPAFDNLVIAAQTILSNGCGASVGLEATYAQMGGGIASLLGQWLRLRRADLRNLVGAGAGAAVGAAFGAPLTGAFYAFEIVIGAYSTGAVAPVIAAALAAALVLRGMHSEPYLIATTATRAITIVDYGAYALLGALCALMGIGVMRLVTLAERWFQAWPVLVRWRPVAGGVMLAGLALLSPQTLSAGHGALHLNMLLQPPVPLLLFVMALKIAASVISLASGFRGGLFFASLFLGSLLGQVFGQVFNLNPWGLVLSPVDAALVGMAGLSVSIVGGPMTLALLMLETTHDFALMGVVLTAALVSASITREMFGYSFSTWRLHVRGTDIRSPRDIGWMLTLNAGRMMRRDWTSVRGDMSVAQFRETVPLGATSKAIITDADGHYCGIVATAAAHAPQGDPLAPVGSLALLADTTLTPAMGIKSVLNSFDSAMADELAVVDAQGQVVGVVSERHARRRYLEEIEAAQRQMFGETSR</sequence>
<organism evidence="11 12">
    <name type="scientific">Novosphingobium sediminicola</name>
    <dbReference type="NCBI Taxonomy" id="563162"/>
    <lineage>
        <taxon>Bacteria</taxon>
        <taxon>Pseudomonadati</taxon>
        <taxon>Pseudomonadota</taxon>
        <taxon>Alphaproteobacteria</taxon>
        <taxon>Sphingomonadales</taxon>
        <taxon>Sphingomonadaceae</taxon>
        <taxon>Novosphingobium</taxon>
    </lineage>
</organism>
<dbReference type="GO" id="GO:0005254">
    <property type="term" value="F:chloride channel activity"/>
    <property type="evidence" value="ECO:0007669"/>
    <property type="project" value="UniProtKB-KW"/>
</dbReference>
<feature type="transmembrane region" description="Helical" evidence="10">
    <location>
        <begin position="345"/>
        <end position="366"/>
    </location>
</feature>
<comment type="subcellular location">
    <subcellularLocation>
        <location evidence="1">Membrane</location>
        <topology evidence="1">Multi-pass membrane protein</topology>
    </subcellularLocation>
</comment>
<feature type="transmembrane region" description="Helical" evidence="10">
    <location>
        <begin position="242"/>
        <end position="265"/>
    </location>
</feature>
<keyword evidence="12" id="KW-1185">Reference proteome</keyword>
<dbReference type="SUPFAM" id="SSF81340">
    <property type="entry name" value="Clc chloride channel"/>
    <property type="match status" value="1"/>
</dbReference>
<proteinExistence type="predicted"/>
<keyword evidence="9" id="KW-0407">Ion channel</keyword>
<feature type="transmembrane region" description="Helical" evidence="10">
    <location>
        <begin position="202"/>
        <end position="222"/>
    </location>
</feature>
<dbReference type="Gene3D" id="3.10.580.10">
    <property type="entry name" value="CBS-domain"/>
    <property type="match status" value="1"/>
</dbReference>
<dbReference type="Gene3D" id="1.10.3080.10">
    <property type="entry name" value="Clc chloride channel"/>
    <property type="match status" value="1"/>
</dbReference>
<dbReference type="CDD" id="cd00400">
    <property type="entry name" value="Voltage_gated_ClC"/>
    <property type="match status" value="1"/>
</dbReference>
<feature type="transmembrane region" description="Helical" evidence="10">
    <location>
        <begin position="378"/>
        <end position="402"/>
    </location>
</feature>
<evidence type="ECO:0000256" key="8">
    <source>
        <dbReference type="ARBA" id="ARBA00023214"/>
    </source>
</evidence>
<dbReference type="GO" id="GO:0034707">
    <property type="term" value="C:chloride channel complex"/>
    <property type="evidence" value="ECO:0007669"/>
    <property type="project" value="UniProtKB-KW"/>
</dbReference>
<evidence type="ECO:0000256" key="4">
    <source>
        <dbReference type="ARBA" id="ARBA00022989"/>
    </source>
</evidence>
<dbReference type="EMBL" id="JACIDX010000002">
    <property type="protein sequence ID" value="MBB3953687.1"/>
    <property type="molecule type" value="Genomic_DNA"/>
</dbReference>
<evidence type="ECO:0000256" key="2">
    <source>
        <dbReference type="ARBA" id="ARBA00022448"/>
    </source>
</evidence>
<reference evidence="11 12" key="1">
    <citation type="submission" date="2020-08" db="EMBL/GenBank/DDBJ databases">
        <title>Genomic Encyclopedia of Type Strains, Phase IV (KMG-IV): sequencing the most valuable type-strain genomes for metagenomic binning, comparative biology and taxonomic classification.</title>
        <authorList>
            <person name="Goeker M."/>
        </authorList>
    </citation>
    <scope>NUCLEOTIDE SEQUENCE [LARGE SCALE GENOMIC DNA]</scope>
    <source>
        <strain evidence="11 12">DSM 27057</strain>
    </source>
</reference>
<name>A0A7W6CD82_9SPHN</name>
<keyword evidence="8" id="KW-0868">Chloride</keyword>
<feature type="transmembrane region" description="Helical" evidence="10">
    <location>
        <begin position="408"/>
        <end position="429"/>
    </location>
</feature>
<keyword evidence="4 10" id="KW-1133">Transmembrane helix</keyword>
<dbReference type="PANTHER" id="PTHR43427">
    <property type="entry name" value="CHLORIDE CHANNEL PROTEIN CLC-E"/>
    <property type="match status" value="1"/>
</dbReference>
<evidence type="ECO:0000256" key="9">
    <source>
        <dbReference type="ARBA" id="ARBA00023303"/>
    </source>
</evidence>
<feature type="transmembrane region" description="Helical" evidence="10">
    <location>
        <begin position="172"/>
        <end position="196"/>
    </location>
</feature>
<evidence type="ECO:0000256" key="1">
    <source>
        <dbReference type="ARBA" id="ARBA00004141"/>
    </source>
</evidence>
<dbReference type="InterPro" id="IPR001807">
    <property type="entry name" value="ClC"/>
</dbReference>
<dbReference type="AlphaFoldDB" id="A0A7W6CD82"/>
<evidence type="ECO:0000256" key="3">
    <source>
        <dbReference type="ARBA" id="ARBA00022692"/>
    </source>
</evidence>
<evidence type="ECO:0000256" key="10">
    <source>
        <dbReference type="SAM" id="Phobius"/>
    </source>
</evidence>
<dbReference type="InterPro" id="IPR050368">
    <property type="entry name" value="ClC-type_chloride_channel"/>
</dbReference>
<dbReference type="Proteomes" id="UP000548867">
    <property type="component" value="Unassembled WGS sequence"/>
</dbReference>
<accession>A0A7W6CD82</accession>
<dbReference type="SUPFAM" id="SSF54631">
    <property type="entry name" value="CBS-domain pair"/>
    <property type="match status" value="1"/>
</dbReference>
<dbReference type="InterPro" id="IPR046342">
    <property type="entry name" value="CBS_dom_sf"/>
</dbReference>
<keyword evidence="7" id="KW-0869">Chloride channel</keyword>
<evidence type="ECO:0000313" key="11">
    <source>
        <dbReference type="EMBL" id="MBB3953687.1"/>
    </source>
</evidence>
<protein>
    <submittedName>
        <fullName evidence="11">CIC family chloride channel protein</fullName>
    </submittedName>
</protein>
<dbReference type="InterPro" id="IPR014743">
    <property type="entry name" value="Cl-channel_core"/>
</dbReference>
<comment type="caution">
    <text evidence="11">The sequence shown here is derived from an EMBL/GenBank/DDBJ whole genome shotgun (WGS) entry which is preliminary data.</text>
</comment>
<dbReference type="PANTHER" id="PTHR43427:SF6">
    <property type="entry name" value="CHLORIDE CHANNEL PROTEIN CLC-E"/>
    <property type="match status" value="1"/>
</dbReference>
<dbReference type="RefSeq" id="WP_183622529.1">
    <property type="nucleotide sequence ID" value="NZ_JACIDX010000002.1"/>
</dbReference>
<keyword evidence="2" id="KW-0813">Transport</keyword>
<keyword evidence="6 10" id="KW-0472">Membrane</keyword>
<evidence type="ECO:0000313" key="12">
    <source>
        <dbReference type="Proteomes" id="UP000548867"/>
    </source>
</evidence>
<dbReference type="PRINTS" id="PR00762">
    <property type="entry name" value="CLCHANNEL"/>
</dbReference>
<feature type="transmembrane region" description="Helical" evidence="10">
    <location>
        <begin position="321"/>
        <end position="339"/>
    </location>
</feature>
<gene>
    <name evidence="11" type="ORF">GGR38_000614</name>
</gene>
<dbReference type="Pfam" id="PF00654">
    <property type="entry name" value="Voltage_CLC"/>
    <property type="match status" value="1"/>
</dbReference>
<evidence type="ECO:0000256" key="6">
    <source>
        <dbReference type="ARBA" id="ARBA00023136"/>
    </source>
</evidence>
<evidence type="ECO:0000256" key="5">
    <source>
        <dbReference type="ARBA" id="ARBA00023065"/>
    </source>
</evidence>
<feature type="transmembrane region" description="Helical" evidence="10">
    <location>
        <begin position="75"/>
        <end position="94"/>
    </location>
</feature>
<evidence type="ECO:0000256" key="7">
    <source>
        <dbReference type="ARBA" id="ARBA00023173"/>
    </source>
</evidence>
<keyword evidence="5" id="KW-0406">Ion transport</keyword>
<keyword evidence="3 10" id="KW-0812">Transmembrane</keyword>